<feature type="domain" description="GRAM" evidence="3">
    <location>
        <begin position="112"/>
        <end position="179"/>
    </location>
</feature>
<accession>A0A3B3SX60</accession>
<dbReference type="GeneTree" id="ENSGT00940000156980"/>
<reference evidence="4" key="1">
    <citation type="submission" date="2025-08" db="UniProtKB">
        <authorList>
            <consortium name="Ensembl"/>
        </authorList>
    </citation>
    <scope>IDENTIFICATION</scope>
</reference>
<proteinExistence type="predicted"/>
<dbReference type="GeneID" id="111861026"/>
<dbReference type="Proteomes" id="UP000261540">
    <property type="component" value="Unplaced"/>
</dbReference>
<dbReference type="OrthoDB" id="74360at2759"/>
<dbReference type="AlphaFoldDB" id="A0A3B3SX60"/>
<evidence type="ECO:0000259" key="3">
    <source>
        <dbReference type="SMART" id="SM00568"/>
    </source>
</evidence>
<dbReference type="InterPro" id="IPR011993">
    <property type="entry name" value="PH-like_dom_sf"/>
</dbReference>
<keyword evidence="5" id="KW-1185">Reference proteome</keyword>
<dbReference type="SMART" id="SM00568">
    <property type="entry name" value="GRAM"/>
    <property type="match status" value="1"/>
</dbReference>
<evidence type="ECO:0000313" key="4">
    <source>
        <dbReference type="Ensembl" id="ENSPKIP00000034833.1"/>
    </source>
</evidence>
<dbReference type="Pfam" id="PF02893">
    <property type="entry name" value="GRAM"/>
    <property type="match status" value="1"/>
</dbReference>
<dbReference type="InterPro" id="IPR004182">
    <property type="entry name" value="GRAM"/>
</dbReference>
<name>A0A3B3SX60_9TELE</name>
<evidence type="ECO:0000313" key="5">
    <source>
        <dbReference type="Proteomes" id="UP000261540"/>
    </source>
</evidence>
<keyword evidence="2" id="KW-0472">Membrane</keyword>
<sequence>MVLITEQLQAATASPLTPDEARSAKTARKDARGIHSNSEADNEDRFKRSGKSPVVLDVSIETEPDTSEIRKKPSLLRSKGIDPLPLLQSPSDYEAKLERKKSQSTQFSKTNAQYHKLFKEVSKDEPLRQSYTCALQKDILYQGKMFVSENWICFHSKVFGKDTKIAIPVLSVTFIKKTKTAILVPNALVVTTSSSERHVFVSFLSRDTTFKFLKTICVHLDGDNVGSSPAPSSAESSFRATRPSSLPLGFTGDFAELDGVVRQRRQEMLESSSSGSQTPDYEKMAEFPSLPQNFLNGQVAVHADIHRQQTPDPKHTPHRNGLAPVMAATHDHKPSQTVSLNTLLFIYLFLVCVLVLSSCYMAFKIVALEQRLNSLRSLTEFPHNENILHQKSQTEFSAEIYGELSTNLFKLEKIQKNLQKLLEET</sequence>
<dbReference type="FunFam" id="2.30.29.30:FF:000086">
    <property type="entry name" value="GRAM domain-containing protein 2B isoform 2"/>
    <property type="match status" value="1"/>
</dbReference>
<feature type="region of interest" description="Disordered" evidence="1">
    <location>
        <begin position="8"/>
        <end position="52"/>
    </location>
</feature>
<dbReference type="Ensembl" id="ENSPKIT00000015756.1">
    <property type="protein sequence ID" value="ENSPKIP00000034833.1"/>
    <property type="gene ID" value="ENSPKIG00000014016.1"/>
</dbReference>
<dbReference type="STRING" id="1676925.ENSPKIP00000034833"/>
<dbReference type="CDD" id="cd13220">
    <property type="entry name" value="PH-GRAM_GRAMDC"/>
    <property type="match status" value="1"/>
</dbReference>
<dbReference type="Gene3D" id="2.30.29.30">
    <property type="entry name" value="Pleckstrin-homology domain (PH domain)/Phosphotyrosine-binding domain (PTB)"/>
    <property type="match status" value="1"/>
</dbReference>
<dbReference type="GO" id="GO:0005881">
    <property type="term" value="C:cytoplasmic microtubule"/>
    <property type="evidence" value="ECO:0007669"/>
    <property type="project" value="TreeGrafter"/>
</dbReference>
<dbReference type="InterPro" id="IPR052633">
    <property type="entry name" value="GRAM_domain_protein_2B"/>
</dbReference>
<evidence type="ECO:0000256" key="1">
    <source>
        <dbReference type="SAM" id="MobiDB-lite"/>
    </source>
</evidence>
<keyword evidence="2" id="KW-0812">Transmembrane</keyword>
<protein>
    <submittedName>
        <fullName evidence="4">GRAM domain containing 2B</fullName>
    </submittedName>
</protein>
<organism evidence="4 5">
    <name type="scientific">Paramormyrops kingsleyae</name>
    <dbReference type="NCBI Taxonomy" id="1676925"/>
    <lineage>
        <taxon>Eukaryota</taxon>
        <taxon>Metazoa</taxon>
        <taxon>Chordata</taxon>
        <taxon>Craniata</taxon>
        <taxon>Vertebrata</taxon>
        <taxon>Euteleostomi</taxon>
        <taxon>Actinopterygii</taxon>
        <taxon>Neopterygii</taxon>
        <taxon>Teleostei</taxon>
        <taxon>Osteoglossocephala</taxon>
        <taxon>Osteoglossomorpha</taxon>
        <taxon>Osteoglossiformes</taxon>
        <taxon>Mormyridae</taxon>
        <taxon>Paramormyrops</taxon>
    </lineage>
</organism>
<evidence type="ECO:0000256" key="2">
    <source>
        <dbReference type="SAM" id="Phobius"/>
    </source>
</evidence>
<feature type="compositionally biased region" description="Basic and acidic residues" evidence="1">
    <location>
        <begin position="19"/>
        <end position="33"/>
    </location>
</feature>
<dbReference type="PANTHER" id="PTHR46645:SF2">
    <property type="entry name" value="GRAM DOMAIN-CONTAINING PROTEIN 2B"/>
    <property type="match status" value="1"/>
</dbReference>
<feature type="transmembrane region" description="Helical" evidence="2">
    <location>
        <begin position="344"/>
        <end position="367"/>
    </location>
</feature>
<dbReference type="RefSeq" id="XP_023701055.1">
    <property type="nucleotide sequence ID" value="XM_023845287.2"/>
</dbReference>
<reference evidence="4" key="2">
    <citation type="submission" date="2025-09" db="UniProtKB">
        <authorList>
            <consortium name="Ensembl"/>
        </authorList>
    </citation>
    <scope>IDENTIFICATION</scope>
</reference>
<keyword evidence="2" id="KW-1133">Transmembrane helix</keyword>
<dbReference type="PANTHER" id="PTHR46645">
    <property type="entry name" value="GRAM DOMAIN-CONTAINING PROTEIN 2B-RELATED"/>
    <property type="match status" value="1"/>
</dbReference>